<keyword evidence="3" id="KW-1185">Reference proteome</keyword>
<protein>
    <submittedName>
        <fullName evidence="2">Uncharacterized protein</fullName>
    </submittedName>
</protein>
<keyword evidence="1" id="KW-0472">Membrane</keyword>
<dbReference type="EMBL" id="QCXQ01000002">
    <property type="protein sequence ID" value="PWF99899.1"/>
    <property type="molecule type" value="Genomic_DNA"/>
</dbReference>
<comment type="caution">
    <text evidence="2">The sequence shown here is derived from an EMBL/GenBank/DDBJ whole genome shotgun (WGS) entry which is preliminary data.</text>
</comment>
<accession>A0A2V1N0M6</accession>
<evidence type="ECO:0000256" key="1">
    <source>
        <dbReference type="SAM" id="Phobius"/>
    </source>
</evidence>
<proteinExistence type="predicted"/>
<dbReference type="AlphaFoldDB" id="A0A2V1N0M6"/>
<dbReference type="RefSeq" id="WP_109249849.1">
    <property type="nucleotide sequence ID" value="NZ_QCXQ01000002.1"/>
</dbReference>
<feature type="transmembrane region" description="Helical" evidence="1">
    <location>
        <begin position="35"/>
        <end position="54"/>
    </location>
</feature>
<feature type="transmembrane region" description="Helical" evidence="1">
    <location>
        <begin position="74"/>
        <end position="93"/>
    </location>
</feature>
<gene>
    <name evidence="2" type="ORF">DCM90_02810</name>
</gene>
<organism evidence="2 3">
    <name type="scientific">Levilactobacillus bambusae</name>
    <dbReference type="NCBI Taxonomy" id="2024736"/>
    <lineage>
        <taxon>Bacteria</taxon>
        <taxon>Bacillati</taxon>
        <taxon>Bacillota</taxon>
        <taxon>Bacilli</taxon>
        <taxon>Lactobacillales</taxon>
        <taxon>Lactobacillaceae</taxon>
        <taxon>Levilactobacillus</taxon>
    </lineage>
</organism>
<evidence type="ECO:0000313" key="2">
    <source>
        <dbReference type="EMBL" id="PWF99899.1"/>
    </source>
</evidence>
<keyword evidence="1" id="KW-1133">Transmembrane helix</keyword>
<sequence length="126" mass="13574">MAIKGYFIVGCILTIILFGVGWHQLVNAIHQRSAVWHRIGWGLVVVIAILGIGYEISQFIRLARGLAMSSLPAPASAGLFLTGCGVALVYIGQNFWRNQSLGARLLWGGAFIVILSYGVSIVTGFL</sequence>
<reference evidence="2 3" key="1">
    <citation type="journal article" date="2018" name="Int. J. Syst. Evol. Microbiol.">
        <title>Lactobacillus bambusae sp. nov., isolated from a traditional fermented Ma-bamboo shoots of Taiwan.</title>
        <authorList>
            <person name="Wang L.-T."/>
        </authorList>
    </citation>
    <scope>NUCLEOTIDE SEQUENCE [LARGE SCALE GENOMIC DNA]</scope>
    <source>
        <strain evidence="2 3">BS-W1</strain>
    </source>
</reference>
<dbReference type="Proteomes" id="UP000245080">
    <property type="component" value="Unassembled WGS sequence"/>
</dbReference>
<keyword evidence="1" id="KW-0812">Transmembrane</keyword>
<evidence type="ECO:0000313" key="3">
    <source>
        <dbReference type="Proteomes" id="UP000245080"/>
    </source>
</evidence>
<feature type="transmembrane region" description="Helical" evidence="1">
    <location>
        <begin position="105"/>
        <end position="125"/>
    </location>
</feature>
<name>A0A2V1N0M6_9LACO</name>
<feature type="transmembrane region" description="Helical" evidence="1">
    <location>
        <begin position="6"/>
        <end position="23"/>
    </location>
</feature>